<organism evidence="2">
    <name type="scientific">hydrothermal vent metagenome</name>
    <dbReference type="NCBI Taxonomy" id="652676"/>
    <lineage>
        <taxon>unclassified sequences</taxon>
        <taxon>metagenomes</taxon>
        <taxon>ecological metagenomes</taxon>
    </lineage>
</organism>
<sequence>MIFFYHLELFEIEIFPGRHSLKRLVYIFNMFYLFSLSLWVAGMFLLGILVEIMVRITLRDEPLM</sequence>
<keyword evidence="1" id="KW-0472">Membrane</keyword>
<gene>
    <name evidence="2" type="ORF">MNBD_NITROSPINAE05-392</name>
</gene>
<keyword evidence="1" id="KW-1133">Transmembrane helix</keyword>
<feature type="transmembrane region" description="Helical" evidence="1">
    <location>
        <begin position="30"/>
        <end position="54"/>
    </location>
</feature>
<keyword evidence="1" id="KW-0812">Transmembrane</keyword>
<accession>A0A3B1CPZ2</accession>
<reference evidence="2" key="1">
    <citation type="submission" date="2018-06" db="EMBL/GenBank/DDBJ databases">
        <authorList>
            <person name="Zhirakovskaya E."/>
        </authorList>
    </citation>
    <scope>NUCLEOTIDE SEQUENCE</scope>
</reference>
<feature type="non-terminal residue" evidence="2">
    <location>
        <position position="64"/>
    </location>
</feature>
<evidence type="ECO:0000256" key="1">
    <source>
        <dbReference type="SAM" id="Phobius"/>
    </source>
</evidence>
<dbReference type="AlphaFoldDB" id="A0A3B1CPZ2"/>
<name>A0A3B1CPZ2_9ZZZZ</name>
<dbReference type="EMBL" id="UOGG01000059">
    <property type="protein sequence ID" value="VAX28551.1"/>
    <property type="molecule type" value="Genomic_DNA"/>
</dbReference>
<proteinExistence type="predicted"/>
<protein>
    <submittedName>
        <fullName evidence="2">Uncharacterized protein</fullName>
    </submittedName>
</protein>
<evidence type="ECO:0000313" key="2">
    <source>
        <dbReference type="EMBL" id="VAX28551.1"/>
    </source>
</evidence>